<feature type="transmembrane region" description="Helical" evidence="7">
    <location>
        <begin position="137"/>
        <end position="157"/>
    </location>
</feature>
<protein>
    <submittedName>
        <fullName evidence="9">CitMHS family transporter</fullName>
    </submittedName>
</protein>
<dbReference type="InterPro" id="IPR004680">
    <property type="entry name" value="Cit_transptr-like_dom"/>
</dbReference>
<keyword evidence="5 7" id="KW-0472">Membrane</keyword>
<feature type="transmembrane region" description="Helical" evidence="7">
    <location>
        <begin position="389"/>
        <end position="416"/>
    </location>
</feature>
<feature type="transmembrane region" description="Helical" evidence="7">
    <location>
        <begin position="255"/>
        <end position="285"/>
    </location>
</feature>
<keyword evidence="4 7" id="KW-1133">Transmembrane helix</keyword>
<dbReference type="NCBIfam" id="TIGR00784">
    <property type="entry name" value="citMHS"/>
    <property type="match status" value="1"/>
</dbReference>
<keyword evidence="10" id="KW-1185">Reference proteome</keyword>
<evidence type="ECO:0000256" key="5">
    <source>
        <dbReference type="ARBA" id="ARBA00023136"/>
    </source>
</evidence>
<sequence length="452" mass="47208">MLAALGFTTIILFLLLTMTKRVSVLIALVLIPVLAALAGGFGGDLGKMILDGLGKVAPTGIMIAFAVLYFSLMIDAGLFDPLIRGILKLAKADPMRIAVGTAVLTMCVALDGDGASTFLITISALLPVYRRLGMSPLVLSGVVCLGAGVMNLIPWGGPTARAMASLKLDSSQVFTPVLPAMAAGIAWVLVAAYLIGARERRRLGKLSMPEGEGPSERVTGERAVGEASSERVAGEGPGTLLAPARRNRALTAFNLILTLVLLVALVLQVMPLPVLFVVGFAIALLVNHPTWERQQELLERHAKSVVLVTTMIFAAGVFTGILTGTKMITEMAGAFVQIIPDSLGGHLPVLVALTGMPLSLVFTPDAYYFGVLPVLAETASGFGGDPAEIARAAILGQMTTGFPLSPLTASTFILVGMSGVQLGEHQRFIFGWAFASTLVMTVVALLTGAFAL</sequence>
<evidence type="ECO:0000256" key="7">
    <source>
        <dbReference type="SAM" id="Phobius"/>
    </source>
</evidence>
<dbReference type="Pfam" id="PF03600">
    <property type="entry name" value="CitMHS"/>
    <property type="match status" value="1"/>
</dbReference>
<feature type="transmembrane region" description="Helical" evidence="7">
    <location>
        <begin position="29"/>
        <end position="49"/>
    </location>
</feature>
<feature type="region of interest" description="Disordered" evidence="6">
    <location>
        <begin position="206"/>
        <end position="229"/>
    </location>
</feature>
<evidence type="ECO:0000259" key="8">
    <source>
        <dbReference type="Pfam" id="PF03600"/>
    </source>
</evidence>
<accession>A0ABV8GGJ3</accession>
<feature type="transmembrane region" description="Helical" evidence="7">
    <location>
        <begin position="305"/>
        <end position="325"/>
    </location>
</feature>
<evidence type="ECO:0000256" key="1">
    <source>
        <dbReference type="ARBA" id="ARBA00004141"/>
    </source>
</evidence>
<evidence type="ECO:0000256" key="2">
    <source>
        <dbReference type="ARBA" id="ARBA00022448"/>
    </source>
</evidence>
<evidence type="ECO:0000256" key="4">
    <source>
        <dbReference type="ARBA" id="ARBA00022989"/>
    </source>
</evidence>
<evidence type="ECO:0000313" key="9">
    <source>
        <dbReference type="EMBL" id="MFC4013086.1"/>
    </source>
</evidence>
<dbReference type="InterPro" id="IPR014738">
    <property type="entry name" value="Citrate_transporter"/>
</dbReference>
<evidence type="ECO:0000256" key="3">
    <source>
        <dbReference type="ARBA" id="ARBA00022692"/>
    </source>
</evidence>
<feature type="transmembrane region" description="Helical" evidence="7">
    <location>
        <begin position="428"/>
        <end position="451"/>
    </location>
</feature>
<feature type="transmembrane region" description="Helical" evidence="7">
    <location>
        <begin position="99"/>
        <end position="125"/>
    </location>
</feature>
<keyword evidence="2" id="KW-0813">Transport</keyword>
<dbReference type="RefSeq" id="WP_379532965.1">
    <property type="nucleotide sequence ID" value="NZ_JBHSBI010000025.1"/>
</dbReference>
<feature type="transmembrane region" description="Helical" evidence="7">
    <location>
        <begin position="346"/>
        <end position="369"/>
    </location>
</feature>
<reference evidence="10" key="1">
    <citation type="journal article" date="2019" name="Int. J. Syst. Evol. Microbiol.">
        <title>The Global Catalogue of Microorganisms (GCM) 10K type strain sequencing project: providing services to taxonomists for standard genome sequencing and annotation.</title>
        <authorList>
            <consortium name="The Broad Institute Genomics Platform"/>
            <consortium name="The Broad Institute Genome Sequencing Center for Infectious Disease"/>
            <person name="Wu L."/>
            <person name="Ma J."/>
        </authorList>
    </citation>
    <scope>NUCLEOTIDE SEQUENCE [LARGE SCALE GENOMIC DNA]</scope>
    <source>
        <strain evidence="10">TBRC 1276</strain>
    </source>
</reference>
<name>A0ABV8GGJ3_9ACTN</name>
<comment type="subcellular location">
    <subcellularLocation>
        <location evidence="1">Membrane</location>
        <topology evidence="1">Multi-pass membrane protein</topology>
    </subcellularLocation>
</comment>
<feature type="domain" description="Citrate transporter-like" evidence="8">
    <location>
        <begin position="14"/>
        <end position="396"/>
    </location>
</feature>
<keyword evidence="3 7" id="KW-0812">Transmembrane</keyword>
<feature type="compositionally biased region" description="Basic and acidic residues" evidence="6">
    <location>
        <begin position="214"/>
        <end position="229"/>
    </location>
</feature>
<feature type="transmembrane region" description="Helical" evidence="7">
    <location>
        <begin position="177"/>
        <end position="196"/>
    </location>
</feature>
<evidence type="ECO:0000256" key="6">
    <source>
        <dbReference type="SAM" id="MobiDB-lite"/>
    </source>
</evidence>
<feature type="transmembrane region" description="Helical" evidence="7">
    <location>
        <begin position="61"/>
        <end position="79"/>
    </location>
</feature>
<proteinExistence type="predicted"/>
<organism evidence="9 10">
    <name type="scientific">Nonomuraea purpurea</name>
    <dbReference type="NCBI Taxonomy" id="1849276"/>
    <lineage>
        <taxon>Bacteria</taxon>
        <taxon>Bacillati</taxon>
        <taxon>Actinomycetota</taxon>
        <taxon>Actinomycetes</taxon>
        <taxon>Streptosporangiales</taxon>
        <taxon>Streptosporangiaceae</taxon>
        <taxon>Nonomuraea</taxon>
    </lineage>
</organism>
<evidence type="ECO:0000313" key="10">
    <source>
        <dbReference type="Proteomes" id="UP001595851"/>
    </source>
</evidence>
<dbReference type="EMBL" id="JBHSBI010000025">
    <property type="protein sequence ID" value="MFC4013086.1"/>
    <property type="molecule type" value="Genomic_DNA"/>
</dbReference>
<dbReference type="Proteomes" id="UP001595851">
    <property type="component" value="Unassembled WGS sequence"/>
</dbReference>
<gene>
    <name evidence="9" type="ORF">ACFOY2_38075</name>
</gene>
<comment type="caution">
    <text evidence="9">The sequence shown here is derived from an EMBL/GenBank/DDBJ whole genome shotgun (WGS) entry which is preliminary data.</text>
</comment>